<dbReference type="InterPro" id="IPR013655">
    <property type="entry name" value="PAS_fold_3"/>
</dbReference>
<dbReference type="SUPFAM" id="SSF55785">
    <property type="entry name" value="PYP-like sensor domain (PAS domain)"/>
    <property type="match status" value="2"/>
</dbReference>
<keyword evidence="5" id="KW-0678">Repressor</keyword>
<evidence type="ECO:0000313" key="17">
    <source>
        <dbReference type="Ensembl" id="ENSSTUP00000009044.1"/>
    </source>
</evidence>
<keyword evidence="10" id="KW-0238">DNA-binding</keyword>
<dbReference type="FunFam" id="3.30.450.20:FF:000035">
    <property type="entry name" value="Aryl hydrocarbon receptor"/>
    <property type="match status" value="1"/>
</dbReference>
<dbReference type="GO" id="GO:1904613">
    <property type="term" value="P:cellular response to 2,3,7,8-tetrachlorodibenzodioxine"/>
    <property type="evidence" value="ECO:0007669"/>
    <property type="project" value="UniProtKB-ARBA"/>
</dbReference>
<keyword evidence="6" id="KW-0677">Repeat</keyword>
<dbReference type="FunFam" id="3.30.450.20:FF:000019">
    <property type="entry name" value="Aryl hydrocarbon receptor 1"/>
    <property type="match status" value="1"/>
</dbReference>
<keyword evidence="8" id="KW-0805">Transcription regulation</keyword>
<dbReference type="SMART" id="SM00086">
    <property type="entry name" value="PAC"/>
    <property type="match status" value="1"/>
</dbReference>
<feature type="region of interest" description="Disordered" evidence="14">
    <location>
        <begin position="1"/>
        <end position="41"/>
    </location>
</feature>
<dbReference type="GO" id="GO:0005737">
    <property type="term" value="C:cytoplasm"/>
    <property type="evidence" value="ECO:0007669"/>
    <property type="project" value="UniProtKB-SubCell"/>
</dbReference>
<evidence type="ECO:0000313" key="18">
    <source>
        <dbReference type="Proteomes" id="UP000472277"/>
    </source>
</evidence>
<dbReference type="Proteomes" id="UP000472277">
    <property type="component" value="Chromosome 20"/>
</dbReference>
<dbReference type="PROSITE" id="PS50888">
    <property type="entry name" value="BHLH"/>
    <property type="match status" value="1"/>
</dbReference>
<evidence type="ECO:0000256" key="14">
    <source>
        <dbReference type="SAM" id="MobiDB-lite"/>
    </source>
</evidence>
<dbReference type="Pfam" id="PF08447">
    <property type="entry name" value="PAS_3"/>
    <property type="match status" value="1"/>
</dbReference>
<feature type="compositionally biased region" description="Basic residues" evidence="14">
    <location>
        <begin position="10"/>
        <end position="22"/>
    </location>
</feature>
<sequence length="1173" mass="127359">MLSNTGVYAVKKRKKPVQKTKKTPAPDVVKSNPSKRHRDRLNGELDRLTGLLPFPEDVRSRLDKLSVLRISVGYLKVKSFFKATMKKSSVLFPGGDGLNMNGMNTPTFSEGDLLLQALNGFVLVVTAEGHVFYASPTIQDYLGFHQSDVVHQSVFELIHTDDRATFRRQLHFALNPKPFDPEQGGDGMASSSDITRNIVTYNPEQLPPENSSFLERNFVCRFRCLLDNSSGFLALSLQGRLKFLRGQNQRQDNGVKAPPQLALFAIATPLQTPSILEIRTKNMTFRTKHKLDFTPMACDAKGKIVLGYTEAELRVRGSGYQFIHAADMLYCAENHVRMMKTGESGLTVFRLLTKDNLWKWVQANARLVYKNGKPDYIIATQRPLMEEEGGEHLRKRSMHLPFTFATGEALLYQSNHPIGRFNHSTQGSEKNGNKSKKGRIDRVSRDGLDPGSLLGALMSQNESVYVCQPALEPQLSFHSSRVGFSDSDPTALLQGWDESSNGVVGPGFPEPASSFDPMLATLDSLSLGGLGGGVDRDGDGGNGENCSNGELFGALEGLGLSAEDLELLLLDERMIRVEMDPERVPTLDDLLTNDEILSYIHNSLEAKTDGAEDGDQVPSTIPGTNATKTTTKTTKAPVESNPTSATNMYSQYVPHKAPIVQLSQQMQKHLSMRPGRAVQDWAQNSNHLPHPVVNGLQGQSQPIHNRQWTSQHILASTEVPVDDCHTLQTLLNGKASEPDGDHHWRQAHQRQHYLQHQQARVQRQLPHSHAKHPGANLNGVCGIPNTHTEHRPAGKQQWQDYSYCPPGETTLNSNPPGESTLNSNPTGETTLNSNPTGETTLNSNPPGETTLNSNPPGETTLNSNPPGETTLNSNPPGETTLNSNPTGETTLNSNPPGETTLNSNPPGETTLNSNPTGETTLNSNPTGETTLNSNPTGETTLNSNPTGETTLNSNPTGETTLNSNPTGETTLNSNPPGETTLNSNPTGETTLNSNPPGETTLNSNPPGETTLNSNPPGESTLNSNPPGETTLNSNPCLNNGQVPLLKHTTIDSCMNYTMADVPGMDYTINRCTYGGNGQHHGTGAAVSSYQRMNYKQQQLQQEKLTPPLAQVQCPPPSATVEQILVVGHSSLEANGMVTSDIPHHPNHSKMENGCVLNGTYSGGCVLPNRSGAL</sequence>
<dbReference type="Pfam" id="PF00989">
    <property type="entry name" value="PAS"/>
    <property type="match status" value="1"/>
</dbReference>
<reference evidence="17" key="2">
    <citation type="submission" date="2025-09" db="UniProtKB">
        <authorList>
            <consortium name="Ensembl"/>
        </authorList>
    </citation>
    <scope>IDENTIFICATION</scope>
</reference>
<organism evidence="17 18">
    <name type="scientific">Salmo trutta</name>
    <name type="common">Brown trout</name>
    <dbReference type="NCBI Taxonomy" id="8032"/>
    <lineage>
        <taxon>Eukaryota</taxon>
        <taxon>Metazoa</taxon>
        <taxon>Chordata</taxon>
        <taxon>Craniata</taxon>
        <taxon>Vertebrata</taxon>
        <taxon>Euteleostomi</taxon>
        <taxon>Actinopterygii</taxon>
        <taxon>Neopterygii</taxon>
        <taxon>Teleostei</taxon>
        <taxon>Protacanthopterygii</taxon>
        <taxon>Salmoniformes</taxon>
        <taxon>Salmonidae</taxon>
        <taxon>Salmoninae</taxon>
        <taxon>Salmo</taxon>
    </lineage>
</organism>
<evidence type="ECO:0000256" key="1">
    <source>
        <dbReference type="ARBA" id="ARBA00004123"/>
    </source>
</evidence>
<dbReference type="OMA" id="HPNHSKM"/>
<evidence type="ECO:0000256" key="6">
    <source>
        <dbReference type="ARBA" id="ARBA00022737"/>
    </source>
</evidence>
<feature type="region of interest" description="Disordered" evidence="14">
    <location>
        <begin position="420"/>
        <end position="445"/>
    </location>
</feature>
<accession>A0A673WA98</accession>
<evidence type="ECO:0000256" key="4">
    <source>
        <dbReference type="ARBA" id="ARBA00022490"/>
    </source>
</evidence>
<evidence type="ECO:0000256" key="2">
    <source>
        <dbReference type="ARBA" id="ARBA00004496"/>
    </source>
</evidence>
<evidence type="ECO:0000256" key="9">
    <source>
        <dbReference type="ARBA" id="ARBA00023108"/>
    </source>
</evidence>
<keyword evidence="13" id="KW-0539">Nucleus</keyword>
<dbReference type="PROSITE" id="PS50112">
    <property type="entry name" value="PAS"/>
    <property type="match status" value="1"/>
</dbReference>
<evidence type="ECO:0000256" key="13">
    <source>
        <dbReference type="ARBA" id="ARBA00023242"/>
    </source>
</evidence>
<dbReference type="SMART" id="SM00091">
    <property type="entry name" value="PAS"/>
    <property type="match status" value="2"/>
</dbReference>
<keyword evidence="12" id="KW-0804">Transcription</keyword>
<gene>
    <name evidence="17" type="primary">LOC115155521</name>
</gene>
<keyword evidence="9" id="KW-0090">Biological rhythms</keyword>
<dbReference type="InterPro" id="IPR000014">
    <property type="entry name" value="PAS"/>
</dbReference>
<dbReference type="InterPro" id="IPR001610">
    <property type="entry name" value="PAC"/>
</dbReference>
<dbReference type="GO" id="GO:0048511">
    <property type="term" value="P:rhythmic process"/>
    <property type="evidence" value="ECO:0007669"/>
    <property type="project" value="UniProtKB-KW"/>
</dbReference>
<protein>
    <recommendedName>
        <fullName evidence="3">Aryl hydrocarbon receptor</fullName>
    </recommendedName>
</protein>
<evidence type="ECO:0000259" key="16">
    <source>
        <dbReference type="PROSITE" id="PS50888"/>
    </source>
</evidence>
<dbReference type="PANTHER" id="PTHR10649">
    <property type="entry name" value="ARYL HYDROCARBON RECEPTOR"/>
    <property type="match status" value="1"/>
</dbReference>
<comment type="subcellular location">
    <subcellularLocation>
        <location evidence="2">Cytoplasm</location>
    </subcellularLocation>
    <subcellularLocation>
        <location evidence="1">Nucleus</location>
    </subcellularLocation>
</comment>
<dbReference type="FunFam" id="4.10.280.10:FF:000024">
    <property type="entry name" value="Aryl hydrocarbon receptor 2"/>
    <property type="match status" value="1"/>
</dbReference>
<dbReference type="GO" id="GO:0005634">
    <property type="term" value="C:nucleus"/>
    <property type="evidence" value="ECO:0007669"/>
    <property type="project" value="UniProtKB-SubCell"/>
</dbReference>
<dbReference type="Gene3D" id="3.30.450.20">
    <property type="entry name" value="PAS domain"/>
    <property type="match status" value="2"/>
</dbReference>
<keyword evidence="18" id="KW-1185">Reference proteome</keyword>
<feature type="domain" description="BHLH" evidence="16">
    <location>
        <begin position="25"/>
        <end position="78"/>
    </location>
</feature>
<dbReference type="CDD" id="cd19696">
    <property type="entry name" value="bHLH-PAS_AhR_like"/>
    <property type="match status" value="1"/>
</dbReference>
<feature type="region of interest" description="Disordered" evidence="14">
    <location>
        <begin position="732"/>
        <end position="1035"/>
    </location>
</feature>
<feature type="compositionally biased region" description="Polar residues" evidence="14">
    <location>
        <begin position="617"/>
        <end position="626"/>
    </location>
</feature>
<dbReference type="GO" id="GO:0034751">
    <property type="term" value="C:aryl hydrocarbon receptor complex"/>
    <property type="evidence" value="ECO:0007669"/>
    <property type="project" value="TreeGrafter"/>
</dbReference>
<dbReference type="InterPro" id="IPR013767">
    <property type="entry name" value="PAS_fold"/>
</dbReference>
<reference evidence="17" key="1">
    <citation type="submission" date="2025-08" db="UniProtKB">
        <authorList>
            <consortium name="Ensembl"/>
        </authorList>
    </citation>
    <scope>IDENTIFICATION</scope>
</reference>
<dbReference type="InterPro" id="IPR011598">
    <property type="entry name" value="bHLH_dom"/>
</dbReference>
<feature type="domain" description="PAS" evidence="15">
    <location>
        <begin position="114"/>
        <end position="177"/>
    </location>
</feature>
<feature type="compositionally biased region" description="Polar residues" evidence="14">
    <location>
        <begin position="809"/>
        <end position="1035"/>
    </location>
</feature>
<dbReference type="InterPro" id="IPR036638">
    <property type="entry name" value="HLH_DNA-bd_sf"/>
</dbReference>
<dbReference type="InterPro" id="IPR039091">
    <property type="entry name" value="AHR/AHRR"/>
</dbReference>
<dbReference type="GO" id="GO:0046983">
    <property type="term" value="F:protein dimerization activity"/>
    <property type="evidence" value="ECO:0007669"/>
    <property type="project" value="InterPro"/>
</dbReference>
<dbReference type="AlphaFoldDB" id="A0A673WA98"/>
<name>A0A673WA98_SALTR</name>
<evidence type="ECO:0000259" key="15">
    <source>
        <dbReference type="PROSITE" id="PS50112"/>
    </source>
</evidence>
<dbReference type="GeneTree" id="ENSGT00940000154486"/>
<evidence type="ECO:0000256" key="7">
    <source>
        <dbReference type="ARBA" id="ARBA00022765"/>
    </source>
</evidence>
<evidence type="ECO:0000256" key="8">
    <source>
        <dbReference type="ARBA" id="ARBA00023015"/>
    </source>
</evidence>
<dbReference type="InterPro" id="IPR035965">
    <property type="entry name" value="PAS-like_dom_sf"/>
</dbReference>
<evidence type="ECO:0000256" key="12">
    <source>
        <dbReference type="ARBA" id="ARBA00023163"/>
    </source>
</evidence>
<dbReference type="CDD" id="cd00130">
    <property type="entry name" value="PAS"/>
    <property type="match status" value="2"/>
</dbReference>
<dbReference type="GO" id="GO:0004879">
    <property type="term" value="F:nuclear receptor activity"/>
    <property type="evidence" value="ECO:0007669"/>
    <property type="project" value="UniProtKB-ARBA"/>
</dbReference>
<feature type="region of interest" description="Disordered" evidence="14">
    <location>
        <begin position="608"/>
        <end position="645"/>
    </location>
</feature>
<keyword evidence="11" id="KW-0010">Activator</keyword>
<proteinExistence type="predicted"/>
<dbReference type="SUPFAM" id="SSF47459">
    <property type="entry name" value="HLH, helix-loop-helix DNA-binding domain"/>
    <property type="match status" value="1"/>
</dbReference>
<dbReference type="GO" id="GO:0000976">
    <property type="term" value="F:transcription cis-regulatory region binding"/>
    <property type="evidence" value="ECO:0007669"/>
    <property type="project" value="TreeGrafter"/>
</dbReference>
<evidence type="ECO:0000256" key="5">
    <source>
        <dbReference type="ARBA" id="ARBA00022491"/>
    </source>
</evidence>
<keyword evidence="7" id="KW-0013">ADP-ribosylation</keyword>
<dbReference type="PANTHER" id="PTHR10649:SF18">
    <property type="entry name" value="ARYL HYDROCARBON RECEPTOR 1 BETA"/>
    <property type="match status" value="1"/>
</dbReference>
<evidence type="ECO:0000256" key="11">
    <source>
        <dbReference type="ARBA" id="ARBA00023159"/>
    </source>
</evidence>
<dbReference type="Ensembl" id="ENSSTUT00000009675.1">
    <property type="protein sequence ID" value="ENSSTUP00000009044.1"/>
    <property type="gene ID" value="ENSSTUG00000004201.1"/>
</dbReference>
<dbReference type="InParanoid" id="A0A673WA98"/>
<keyword evidence="4" id="KW-0963">Cytoplasm</keyword>
<dbReference type="GO" id="GO:0006805">
    <property type="term" value="P:xenobiotic metabolic process"/>
    <property type="evidence" value="ECO:0007669"/>
    <property type="project" value="InterPro"/>
</dbReference>
<dbReference type="Gene3D" id="4.10.280.10">
    <property type="entry name" value="Helix-loop-helix DNA-binding domain"/>
    <property type="match status" value="1"/>
</dbReference>
<evidence type="ECO:0000256" key="3">
    <source>
        <dbReference type="ARBA" id="ARBA00015909"/>
    </source>
</evidence>
<evidence type="ECO:0000256" key="10">
    <source>
        <dbReference type="ARBA" id="ARBA00023125"/>
    </source>
</evidence>